<reference evidence="1 2" key="1">
    <citation type="submission" date="2018-09" db="EMBL/GenBank/DDBJ databases">
        <title>A high-quality reference genome of wild soybean provides a powerful tool to mine soybean genomes.</title>
        <authorList>
            <person name="Xie M."/>
            <person name="Chung C.Y.L."/>
            <person name="Li M.-W."/>
            <person name="Wong F.-L."/>
            <person name="Chan T.-F."/>
            <person name="Lam H.-M."/>
        </authorList>
    </citation>
    <scope>NUCLEOTIDE SEQUENCE [LARGE SCALE GENOMIC DNA]</scope>
    <source>
        <strain evidence="2">cv. W05</strain>
        <tissue evidence="1">Hypocotyl of etiolated seedlings</tissue>
    </source>
</reference>
<gene>
    <name evidence="1" type="ORF">D0Y65_053301</name>
</gene>
<dbReference type="AlphaFoldDB" id="A0A445F1E4"/>
<name>A0A445F1E4_GLYSO</name>
<accession>A0A445F1E4</accession>
<dbReference type="Proteomes" id="UP000289340">
    <property type="component" value="Chromosome 20"/>
</dbReference>
<dbReference type="EMBL" id="QZWG01000020">
    <property type="protein sequence ID" value="RZB42661.1"/>
    <property type="molecule type" value="Genomic_DNA"/>
</dbReference>
<sequence>MWNWHMLKEHSNRVYLPPRPTLQRVCQGLSLLIQSLKPSPLSIVMFLVLSRAPPSIALLGFLNIREKEKGLKPPFHGPTCDASFSVHMNSFVNPNSEVSLQNKVNLTPIYAAIPSFQIAATMVNIWHIPKKA</sequence>
<evidence type="ECO:0000313" key="1">
    <source>
        <dbReference type="EMBL" id="RZB42661.1"/>
    </source>
</evidence>
<comment type="caution">
    <text evidence="1">The sequence shown here is derived from an EMBL/GenBank/DDBJ whole genome shotgun (WGS) entry which is preliminary data.</text>
</comment>
<keyword evidence="2" id="KW-1185">Reference proteome</keyword>
<evidence type="ECO:0000313" key="2">
    <source>
        <dbReference type="Proteomes" id="UP000289340"/>
    </source>
</evidence>
<proteinExistence type="predicted"/>
<organism evidence="1 2">
    <name type="scientific">Glycine soja</name>
    <name type="common">Wild soybean</name>
    <dbReference type="NCBI Taxonomy" id="3848"/>
    <lineage>
        <taxon>Eukaryota</taxon>
        <taxon>Viridiplantae</taxon>
        <taxon>Streptophyta</taxon>
        <taxon>Embryophyta</taxon>
        <taxon>Tracheophyta</taxon>
        <taxon>Spermatophyta</taxon>
        <taxon>Magnoliopsida</taxon>
        <taxon>eudicotyledons</taxon>
        <taxon>Gunneridae</taxon>
        <taxon>Pentapetalae</taxon>
        <taxon>rosids</taxon>
        <taxon>fabids</taxon>
        <taxon>Fabales</taxon>
        <taxon>Fabaceae</taxon>
        <taxon>Papilionoideae</taxon>
        <taxon>50 kb inversion clade</taxon>
        <taxon>NPAAA clade</taxon>
        <taxon>indigoferoid/millettioid clade</taxon>
        <taxon>Phaseoleae</taxon>
        <taxon>Glycine</taxon>
        <taxon>Glycine subgen. Soja</taxon>
    </lineage>
</organism>
<protein>
    <submittedName>
        <fullName evidence="1">Uncharacterized protein</fullName>
    </submittedName>
</protein>